<dbReference type="PROSITE" id="PS50011">
    <property type="entry name" value="PROTEIN_KINASE_DOM"/>
    <property type="match status" value="1"/>
</dbReference>
<keyword evidence="2" id="KW-0963">Cytoplasm</keyword>
<dbReference type="AlphaFoldDB" id="V3ZCQ8"/>
<dbReference type="GO" id="GO:0005524">
    <property type="term" value="F:ATP binding"/>
    <property type="evidence" value="ECO:0007669"/>
    <property type="project" value="UniProtKB-KW"/>
</dbReference>
<keyword evidence="6" id="KW-0418">Kinase</keyword>
<keyword evidence="3" id="KW-0723">Serine/threonine-protein kinase</keyword>
<evidence type="ECO:0000256" key="4">
    <source>
        <dbReference type="ARBA" id="ARBA00022679"/>
    </source>
</evidence>
<dbReference type="OrthoDB" id="10013850at2759"/>
<accession>V3ZCQ8</accession>
<dbReference type="Gene3D" id="3.30.200.20">
    <property type="entry name" value="Phosphorylase Kinase, domain 1"/>
    <property type="match status" value="1"/>
</dbReference>
<dbReference type="PANTHER" id="PTHR22969">
    <property type="entry name" value="IKB KINASE"/>
    <property type="match status" value="1"/>
</dbReference>
<evidence type="ECO:0000259" key="8">
    <source>
        <dbReference type="PROSITE" id="PS50011"/>
    </source>
</evidence>
<evidence type="ECO:0000256" key="7">
    <source>
        <dbReference type="ARBA" id="ARBA00022840"/>
    </source>
</evidence>
<feature type="domain" description="Protein kinase" evidence="8">
    <location>
        <begin position="15"/>
        <end position="248"/>
    </location>
</feature>
<dbReference type="Gene3D" id="1.10.510.10">
    <property type="entry name" value="Transferase(Phosphotransferase) domain 1"/>
    <property type="match status" value="1"/>
</dbReference>
<dbReference type="Pfam" id="PF00069">
    <property type="entry name" value="Pkinase"/>
    <property type="match status" value="1"/>
</dbReference>
<evidence type="ECO:0000313" key="9">
    <source>
        <dbReference type="EMBL" id="ESO88848.1"/>
    </source>
</evidence>
<name>V3ZCQ8_LOTGI</name>
<keyword evidence="10" id="KW-1185">Reference proteome</keyword>
<dbReference type="PANTHER" id="PTHR22969:SF15">
    <property type="entry name" value="FI05319P"/>
    <property type="match status" value="1"/>
</dbReference>
<dbReference type="GO" id="GO:0004674">
    <property type="term" value="F:protein serine/threonine kinase activity"/>
    <property type="evidence" value="ECO:0007669"/>
    <property type="project" value="UniProtKB-KW"/>
</dbReference>
<keyword evidence="7" id="KW-0067">ATP-binding</keyword>
<dbReference type="EMBL" id="KB202620">
    <property type="protein sequence ID" value="ESO88848.1"/>
    <property type="molecule type" value="Genomic_DNA"/>
</dbReference>
<keyword evidence="5" id="KW-0547">Nucleotide-binding</keyword>
<dbReference type="InterPro" id="IPR051180">
    <property type="entry name" value="IKK"/>
</dbReference>
<dbReference type="RefSeq" id="XP_009060518.1">
    <property type="nucleotide sequence ID" value="XM_009062270.1"/>
</dbReference>
<dbReference type="Proteomes" id="UP000030746">
    <property type="component" value="Unassembled WGS sequence"/>
</dbReference>
<dbReference type="HOGENOM" id="CLU_000288_101_0_1"/>
<sequence>MSTISFTRETTNHYYSTSDILGRGATCEVYKGISKTGEYRALKIFLGRGKHSDIQREVVALKNLQHKNVVIFYNLEKDRNSCRSINIYIGLSFISTARPVVVTELCEHGSLQDVLNELPNKYGLDEEEFLLIFRHLVDGIRHLRNNGFVHRDIKPGNILRCIDETGRSLYKLSDFGTARLLEDDGQFMSLVGTEEYLHPKLYNAAFFSGEQEFDCKVDLWSLGATLYHCATGSVPFRPYGGREDKEAM</sequence>
<dbReference type="OMA" id="MEHRAYF"/>
<evidence type="ECO:0000256" key="2">
    <source>
        <dbReference type="ARBA" id="ARBA00022490"/>
    </source>
</evidence>
<evidence type="ECO:0000313" key="10">
    <source>
        <dbReference type="Proteomes" id="UP000030746"/>
    </source>
</evidence>
<keyword evidence="4" id="KW-0808">Transferase</keyword>
<dbReference type="GeneID" id="20232502"/>
<dbReference type="GO" id="GO:0005737">
    <property type="term" value="C:cytoplasm"/>
    <property type="evidence" value="ECO:0007669"/>
    <property type="project" value="UniProtKB-SubCell"/>
</dbReference>
<dbReference type="SUPFAM" id="SSF56112">
    <property type="entry name" value="Protein kinase-like (PK-like)"/>
    <property type="match status" value="1"/>
</dbReference>
<dbReference type="SMART" id="SM00220">
    <property type="entry name" value="S_TKc"/>
    <property type="match status" value="1"/>
</dbReference>
<protein>
    <recommendedName>
        <fullName evidence="8">Protein kinase domain-containing protein</fullName>
    </recommendedName>
</protein>
<dbReference type="CTD" id="20232502"/>
<dbReference type="InterPro" id="IPR000719">
    <property type="entry name" value="Prot_kinase_dom"/>
</dbReference>
<proteinExistence type="predicted"/>
<organism evidence="9 10">
    <name type="scientific">Lottia gigantea</name>
    <name type="common">Giant owl limpet</name>
    <dbReference type="NCBI Taxonomy" id="225164"/>
    <lineage>
        <taxon>Eukaryota</taxon>
        <taxon>Metazoa</taxon>
        <taxon>Spiralia</taxon>
        <taxon>Lophotrochozoa</taxon>
        <taxon>Mollusca</taxon>
        <taxon>Gastropoda</taxon>
        <taxon>Patellogastropoda</taxon>
        <taxon>Lottioidea</taxon>
        <taxon>Lottiidae</taxon>
        <taxon>Lottia</taxon>
    </lineage>
</organism>
<evidence type="ECO:0000256" key="5">
    <source>
        <dbReference type="ARBA" id="ARBA00022741"/>
    </source>
</evidence>
<evidence type="ECO:0000256" key="3">
    <source>
        <dbReference type="ARBA" id="ARBA00022527"/>
    </source>
</evidence>
<dbReference type="InterPro" id="IPR011009">
    <property type="entry name" value="Kinase-like_dom_sf"/>
</dbReference>
<evidence type="ECO:0000256" key="1">
    <source>
        <dbReference type="ARBA" id="ARBA00004496"/>
    </source>
</evidence>
<gene>
    <name evidence="9" type="ORF">LOTGIDRAFT_125486</name>
</gene>
<dbReference type="STRING" id="225164.V3ZCQ8"/>
<evidence type="ECO:0000256" key="6">
    <source>
        <dbReference type="ARBA" id="ARBA00022777"/>
    </source>
</evidence>
<dbReference type="KEGG" id="lgi:LOTGIDRAFT_125486"/>
<reference evidence="9 10" key="1">
    <citation type="journal article" date="2013" name="Nature">
        <title>Insights into bilaterian evolution from three spiralian genomes.</title>
        <authorList>
            <person name="Simakov O."/>
            <person name="Marletaz F."/>
            <person name="Cho S.J."/>
            <person name="Edsinger-Gonzales E."/>
            <person name="Havlak P."/>
            <person name="Hellsten U."/>
            <person name="Kuo D.H."/>
            <person name="Larsson T."/>
            <person name="Lv J."/>
            <person name="Arendt D."/>
            <person name="Savage R."/>
            <person name="Osoegawa K."/>
            <person name="de Jong P."/>
            <person name="Grimwood J."/>
            <person name="Chapman J.A."/>
            <person name="Shapiro H."/>
            <person name="Aerts A."/>
            <person name="Otillar R.P."/>
            <person name="Terry A.Y."/>
            <person name="Boore J.L."/>
            <person name="Grigoriev I.V."/>
            <person name="Lindberg D.R."/>
            <person name="Seaver E.C."/>
            <person name="Weisblat D.A."/>
            <person name="Putnam N.H."/>
            <person name="Rokhsar D.S."/>
        </authorList>
    </citation>
    <scope>NUCLEOTIDE SEQUENCE [LARGE SCALE GENOMIC DNA]</scope>
</reference>
<comment type="subcellular location">
    <subcellularLocation>
        <location evidence="1">Cytoplasm</location>
    </subcellularLocation>
</comment>